<dbReference type="InterPro" id="IPR005119">
    <property type="entry name" value="LysR_subst-bd"/>
</dbReference>
<dbReference type="InterPro" id="IPR058163">
    <property type="entry name" value="LysR-type_TF_proteobact-type"/>
</dbReference>
<evidence type="ECO:0000256" key="2">
    <source>
        <dbReference type="ARBA" id="ARBA00023015"/>
    </source>
</evidence>
<dbReference type="GO" id="GO:0003700">
    <property type="term" value="F:DNA-binding transcription factor activity"/>
    <property type="evidence" value="ECO:0007669"/>
    <property type="project" value="InterPro"/>
</dbReference>
<dbReference type="GO" id="GO:0006351">
    <property type="term" value="P:DNA-templated transcription"/>
    <property type="evidence" value="ECO:0007669"/>
    <property type="project" value="TreeGrafter"/>
</dbReference>
<dbReference type="Pfam" id="PF00126">
    <property type="entry name" value="HTH_1"/>
    <property type="match status" value="1"/>
</dbReference>
<dbReference type="CDD" id="cd08422">
    <property type="entry name" value="PBP2_CrgA_like"/>
    <property type="match status" value="1"/>
</dbReference>
<dbReference type="SUPFAM" id="SSF46785">
    <property type="entry name" value="Winged helix' DNA-binding domain"/>
    <property type="match status" value="1"/>
</dbReference>
<dbReference type="STRING" id="1686310.BBC0244_019310"/>
<evidence type="ECO:0000256" key="4">
    <source>
        <dbReference type="ARBA" id="ARBA00023163"/>
    </source>
</evidence>
<dbReference type="InterPro" id="IPR036390">
    <property type="entry name" value="WH_DNA-bd_sf"/>
</dbReference>
<dbReference type="InterPro" id="IPR000847">
    <property type="entry name" value="LysR_HTH_N"/>
</dbReference>
<dbReference type="KEGG" id="bapi:BBC0122_020780"/>
<dbReference type="AlphaFoldDB" id="A0A1U9MKD6"/>
<dbReference type="Gene3D" id="3.40.190.290">
    <property type="match status" value="1"/>
</dbReference>
<keyword evidence="7" id="KW-1185">Reference proteome</keyword>
<dbReference type="PROSITE" id="PS50931">
    <property type="entry name" value="HTH_LYSR"/>
    <property type="match status" value="1"/>
</dbReference>
<keyword evidence="2" id="KW-0805">Transcription regulation</keyword>
<evidence type="ECO:0000256" key="1">
    <source>
        <dbReference type="ARBA" id="ARBA00009437"/>
    </source>
</evidence>
<dbReference type="PANTHER" id="PTHR30537:SF35">
    <property type="entry name" value="TRANSCRIPTIONAL REGULATORY PROTEIN"/>
    <property type="match status" value="1"/>
</dbReference>
<dbReference type="Proteomes" id="UP000189632">
    <property type="component" value="Chromosome"/>
</dbReference>
<evidence type="ECO:0000259" key="5">
    <source>
        <dbReference type="PROSITE" id="PS50931"/>
    </source>
</evidence>
<sequence length="314" mass="35226">MAFNGCFSREGMKLLGLLTKIRGFIEVVEAGGFSAAARKTHKSKALLSKHVHELEDELGAVLLNRTTRQLSLTEAGHAYYLRALEIIKELDDLNDTITRSNKTTHGRIKIGTSRTFADAPIGQSLIDFLSTYKDIHLDISLDDRFVDMVNEGFDLAIRITDMQDSSLIQRKLMDIHSVIVASPELLKATNVPKLPRDLKTLPCLVDRNSVNSDHWVFKDKEGSTFSVAVSGRMAVNGPVIIKRAAIAGIGFAKIPRFIAEEELRDGLIKTVLDDFIPDGAGLYVVYPQKRYLPAKVRMFIDYLVQWFKTYEQKL</sequence>
<dbReference type="Gene3D" id="1.10.10.10">
    <property type="entry name" value="Winged helix-like DNA-binding domain superfamily/Winged helix DNA-binding domain"/>
    <property type="match status" value="1"/>
</dbReference>
<evidence type="ECO:0000313" key="6">
    <source>
        <dbReference type="EMBL" id="AQT48163.1"/>
    </source>
</evidence>
<dbReference type="InterPro" id="IPR036388">
    <property type="entry name" value="WH-like_DNA-bd_sf"/>
</dbReference>
<keyword evidence="3 6" id="KW-0238">DNA-binding</keyword>
<organism evidence="6 7">
    <name type="scientific">Bartonella choladocola</name>
    <dbReference type="NCBI Taxonomy" id="2750995"/>
    <lineage>
        <taxon>Bacteria</taxon>
        <taxon>Pseudomonadati</taxon>
        <taxon>Pseudomonadota</taxon>
        <taxon>Alphaproteobacteria</taxon>
        <taxon>Hyphomicrobiales</taxon>
        <taxon>Bartonellaceae</taxon>
        <taxon>Bartonella</taxon>
    </lineage>
</organism>
<evidence type="ECO:0000313" key="7">
    <source>
        <dbReference type="Proteomes" id="UP000189632"/>
    </source>
</evidence>
<reference evidence="6 7" key="1">
    <citation type="submission" date="2016-11" db="EMBL/GenBank/DDBJ databases">
        <title>Comparative genomics of Bartonella apis.</title>
        <authorList>
            <person name="Engel P."/>
        </authorList>
    </citation>
    <scope>NUCLEOTIDE SEQUENCE [LARGE SCALE GENOMIC DNA]</scope>
    <source>
        <strain evidence="6 7">BBC0122</strain>
    </source>
</reference>
<gene>
    <name evidence="6" type="ORF">BBC0122_020780</name>
</gene>
<dbReference type="PANTHER" id="PTHR30537">
    <property type="entry name" value="HTH-TYPE TRANSCRIPTIONAL REGULATOR"/>
    <property type="match status" value="1"/>
</dbReference>
<protein>
    <submittedName>
        <fullName evidence="6">DNA-binding transcriptional regulator, LysR family</fullName>
    </submittedName>
</protein>
<dbReference type="GO" id="GO:0043565">
    <property type="term" value="F:sequence-specific DNA binding"/>
    <property type="evidence" value="ECO:0007669"/>
    <property type="project" value="TreeGrafter"/>
</dbReference>
<dbReference type="EMBL" id="CP015625">
    <property type="protein sequence ID" value="AQT48163.1"/>
    <property type="molecule type" value="Genomic_DNA"/>
</dbReference>
<dbReference type="Pfam" id="PF03466">
    <property type="entry name" value="LysR_substrate"/>
    <property type="match status" value="1"/>
</dbReference>
<keyword evidence="4" id="KW-0804">Transcription</keyword>
<feature type="domain" description="HTH lysR-type" evidence="5">
    <location>
        <begin position="24"/>
        <end position="73"/>
    </location>
</feature>
<dbReference type="FunFam" id="1.10.10.10:FF:000001">
    <property type="entry name" value="LysR family transcriptional regulator"/>
    <property type="match status" value="1"/>
</dbReference>
<name>A0A1U9MKD6_9HYPH</name>
<proteinExistence type="inferred from homology"/>
<comment type="similarity">
    <text evidence="1">Belongs to the LysR transcriptional regulatory family.</text>
</comment>
<evidence type="ECO:0000256" key="3">
    <source>
        <dbReference type="ARBA" id="ARBA00023125"/>
    </source>
</evidence>
<dbReference type="SUPFAM" id="SSF53850">
    <property type="entry name" value="Periplasmic binding protein-like II"/>
    <property type="match status" value="1"/>
</dbReference>
<accession>A0A1U9MKD6</accession>